<organism evidence="3 4">
    <name type="scientific">Salmo salar</name>
    <name type="common">Atlantic salmon</name>
    <dbReference type="NCBI Taxonomy" id="8030"/>
    <lineage>
        <taxon>Eukaryota</taxon>
        <taxon>Metazoa</taxon>
        <taxon>Chordata</taxon>
        <taxon>Craniata</taxon>
        <taxon>Vertebrata</taxon>
        <taxon>Euteleostomi</taxon>
        <taxon>Actinopterygii</taxon>
        <taxon>Neopterygii</taxon>
        <taxon>Teleostei</taxon>
        <taxon>Protacanthopterygii</taxon>
        <taxon>Salmoniformes</taxon>
        <taxon>Salmonidae</taxon>
        <taxon>Salmoninae</taxon>
        <taxon>Salmo</taxon>
    </lineage>
</organism>
<dbReference type="PROSITE" id="PS50021">
    <property type="entry name" value="CH"/>
    <property type="match status" value="1"/>
</dbReference>
<feature type="region of interest" description="Disordered" evidence="1">
    <location>
        <begin position="1"/>
        <end position="41"/>
    </location>
</feature>
<feature type="domain" description="Calponin-homology (CH)" evidence="2">
    <location>
        <begin position="582"/>
        <end position="689"/>
    </location>
</feature>
<dbReference type="PANTHER" id="PTHR23167">
    <property type="entry name" value="CALPONIN HOMOLOGY DOMAIN-CONTAINING PROTEIN DDB_G0272472-RELATED"/>
    <property type="match status" value="1"/>
</dbReference>
<keyword evidence="3" id="KW-1185">Reference proteome</keyword>
<evidence type="ECO:0000259" key="2">
    <source>
        <dbReference type="PROSITE" id="PS50021"/>
    </source>
</evidence>
<accession>A0A1S3LNW9</accession>
<feature type="region of interest" description="Disordered" evidence="1">
    <location>
        <begin position="278"/>
        <end position="453"/>
    </location>
</feature>
<dbReference type="InterPro" id="IPR001715">
    <property type="entry name" value="CH_dom"/>
</dbReference>
<reference evidence="4" key="1">
    <citation type="submission" date="2025-08" db="UniProtKB">
        <authorList>
            <consortium name="RefSeq"/>
        </authorList>
    </citation>
    <scope>IDENTIFICATION</scope>
</reference>
<evidence type="ECO:0000313" key="3">
    <source>
        <dbReference type="Proteomes" id="UP001652741"/>
    </source>
</evidence>
<name>A0A1S3LNW9_SALSA</name>
<proteinExistence type="predicted"/>
<protein>
    <submittedName>
        <fullName evidence="4">Smoothelin-like protein 2 isoform X1</fullName>
    </submittedName>
</protein>
<dbReference type="GeneID" id="106567577"/>
<dbReference type="SUPFAM" id="SSF47576">
    <property type="entry name" value="Calponin-homology domain, CH-domain"/>
    <property type="match status" value="1"/>
</dbReference>
<sequence length="692" mass="74495">MWTKQQRKRETYLSLPSSPPFSSPGRRNLGREGEEEERTVELAPPSIKPIHHLISCNLGVTVASGDMDTSTPVLAAGDKVCDKTVCEALGHLEATLAAAVRELHVDVSAFKQGVERRVDEACQAQGPLAEALQRLTQENLQLRSQLEVLVCLMEGLTGRVVDRSALEERASRGWIPMTSSQGTVNISQGSPSTMVLSGLSESGSSGLGYDASSSTSAFLSSREPMGDTSMPNGHKVVDKMEEKNVAAVWENGHENELKSAGHSLADVTSPKARSDYLYESEGSSFGNPHLPCTAMTKRDSPTSPKPPAQSSALAQKCPASTPKSPTYPMADVTTPKTALDALFSPSESLPGQHQEVRSPVSCHAAQQEHPTPVSLAPPYAPVSVMSKTGPEVPTAPAPTQSPAAPTRSSAAPSQSSAAQSQSPAAPPSPAPAPKTPSQSVFEETKPKASGEFPFKRSERVVHAVEAASASLTRSMSFTATTEKLLPPRKVPPPGTDRSMDKFGGLESFGSPNKFGILDRLGGLDKFGGGGERKLQRSQTLPRNIGMQGKRSLFESLAYESDRSKAAGSKPKLQRSQSFNSASNIKAMLLEWCRSKTIGYQNIDIHNFSSSWCDGMAFAALVHSFFPLVFDYNTLNPANRKHNFEVAFTTAEEQADCVRLIEVEDMMVMGSRPDPMCIFTYVQSLYNHLKKFE</sequence>
<feature type="compositionally biased region" description="Low complexity" evidence="1">
    <location>
        <begin position="397"/>
        <end position="423"/>
    </location>
</feature>
<dbReference type="Proteomes" id="UP001652741">
    <property type="component" value="Chromosome ssa13"/>
</dbReference>
<dbReference type="PANTHER" id="PTHR23167:SF37">
    <property type="entry name" value="SMOOTHELIN-LIKE PROTEIN 2"/>
    <property type="match status" value="1"/>
</dbReference>
<dbReference type="Gene3D" id="1.10.418.10">
    <property type="entry name" value="Calponin-like domain"/>
    <property type="match status" value="1"/>
</dbReference>
<dbReference type="AlphaFoldDB" id="A0A1S3LNW9"/>
<evidence type="ECO:0000313" key="4">
    <source>
        <dbReference type="RefSeq" id="XP_013992535.2"/>
    </source>
</evidence>
<evidence type="ECO:0000256" key="1">
    <source>
        <dbReference type="SAM" id="MobiDB-lite"/>
    </source>
</evidence>
<dbReference type="SMART" id="SM00033">
    <property type="entry name" value="CH"/>
    <property type="match status" value="1"/>
</dbReference>
<dbReference type="Pfam" id="PF00307">
    <property type="entry name" value="CH"/>
    <property type="match status" value="1"/>
</dbReference>
<feature type="compositionally biased region" description="Basic and acidic residues" evidence="1">
    <location>
        <begin position="442"/>
        <end position="453"/>
    </location>
</feature>
<dbReference type="InterPro" id="IPR036872">
    <property type="entry name" value="CH_dom_sf"/>
</dbReference>
<dbReference type="RefSeq" id="XP_013992535.2">
    <property type="nucleotide sequence ID" value="XM_014137060.2"/>
</dbReference>
<gene>
    <name evidence="4" type="primary">LOC106567577</name>
</gene>
<dbReference type="InterPro" id="IPR050540">
    <property type="entry name" value="F-actin_Monoox_Mical"/>
</dbReference>
<feature type="compositionally biased region" description="Pro residues" evidence="1">
    <location>
        <begin position="424"/>
        <end position="434"/>
    </location>
</feature>